<dbReference type="Proteomes" id="UP001159428">
    <property type="component" value="Unassembled WGS sequence"/>
</dbReference>
<proteinExistence type="predicted"/>
<evidence type="ECO:0000313" key="2">
    <source>
        <dbReference type="Proteomes" id="UP001159428"/>
    </source>
</evidence>
<keyword evidence="2" id="KW-1185">Reference proteome</keyword>
<protein>
    <submittedName>
        <fullName evidence="1">Uncharacterized protein</fullName>
    </submittedName>
</protein>
<dbReference type="AlphaFoldDB" id="A0AAU9WJR4"/>
<accession>A0AAU9WJR4</accession>
<dbReference type="EMBL" id="CALNXJ010000015">
    <property type="protein sequence ID" value="CAH3116272.1"/>
    <property type="molecule type" value="Genomic_DNA"/>
</dbReference>
<sequence>MIIIQSIIHGKRVRRQQYELQRISFDEAVSSLEGFKDTPTADAIRNMLRKLLFFYSDSKDTQRLIWMCQFLLENRNTAQKLQTSDHQIWLHQINCLLLICGSHHGLLQEFQQKPHNKSLPLPIEPLTKVYLASYQTLVFEMALHPIFQAEVLFISLAAAFGKSYWNPWLLLIIKNNLNLPLFEYSNSNH</sequence>
<evidence type="ECO:0000313" key="1">
    <source>
        <dbReference type="EMBL" id="CAH3116272.1"/>
    </source>
</evidence>
<comment type="caution">
    <text evidence="1">The sequence shown here is derived from an EMBL/GenBank/DDBJ whole genome shotgun (WGS) entry which is preliminary data.</text>
</comment>
<organism evidence="1 2">
    <name type="scientific">Pocillopora meandrina</name>
    <dbReference type="NCBI Taxonomy" id="46732"/>
    <lineage>
        <taxon>Eukaryota</taxon>
        <taxon>Metazoa</taxon>
        <taxon>Cnidaria</taxon>
        <taxon>Anthozoa</taxon>
        <taxon>Hexacorallia</taxon>
        <taxon>Scleractinia</taxon>
        <taxon>Astrocoeniina</taxon>
        <taxon>Pocilloporidae</taxon>
        <taxon>Pocillopora</taxon>
    </lineage>
</organism>
<reference evidence="1 2" key="1">
    <citation type="submission" date="2022-05" db="EMBL/GenBank/DDBJ databases">
        <authorList>
            <consortium name="Genoscope - CEA"/>
            <person name="William W."/>
        </authorList>
    </citation>
    <scope>NUCLEOTIDE SEQUENCE [LARGE SCALE GENOMIC DNA]</scope>
</reference>
<gene>
    <name evidence="1" type="ORF">PMEA_00006363</name>
</gene>
<name>A0AAU9WJR4_9CNID</name>